<dbReference type="InterPro" id="IPR000203">
    <property type="entry name" value="GPS"/>
</dbReference>
<keyword evidence="3 14" id="KW-0245">EGF-like domain</keyword>
<dbReference type="GO" id="GO:0030855">
    <property type="term" value="P:epithelial cell differentiation"/>
    <property type="evidence" value="ECO:0007669"/>
    <property type="project" value="UniProtKB-ARBA"/>
</dbReference>
<dbReference type="FunFam" id="2.10.25.10:FF:000038">
    <property type="entry name" value="Fibrillin 2"/>
    <property type="match status" value="1"/>
</dbReference>
<dbReference type="AlphaFoldDB" id="A0A3B3RSL7"/>
<dbReference type="PROSITE" id="PS50221">
    <property type="entry name" value="GAIN_B"/>
    <property type="match status" value="1"/>
</dbReference>
<dbReference type="GO" id="GO:0005509">
    <property type="term" value="F:calcium ion binding"/>
    <property type="evidence" value="ECO:0007669"/>
    <property type="project" value="InterPro"/>
</dbReference>
<keyword evidence="21" id="KW-1185">Reference proteome</keyword>
<dbReference type="PANTHER" id="PTHR12011:SF433">
    <property type="entry name" value="ADHESION G PROTEIN-COUPLED RECEPTOR E1-LIKE-RELATED"/>
    <property type="match status" value="1"/>
</dbReference>
<keyword evidence="8" id="KW-0297">G-protein coupled receptor</keyword>
<evidence type="ECO:0000313" key="21">
    <source>
        <dbReference type="Proteomes" id="UP000261540"/>
    </source>
</evidence>
<feature type="transmembrane region" description="Helical" evidence="16">
    <location>
        <begin position="417"/>
        <end position="440"/>
    </location>
</feature>
<dbReference type="InterPro" id="IPR000832">
    <property type="entry name" value="GPCR_2_secretin-like"/>
</dbReference>
<evidence type="ECO:0000256" key="15">
    <source>
        <dbReference type="SAM" id="MobiDB-lite"/>
    </source>
</evidence>
<dbReference type="PANTHER" id="PTHR12011">
    <property type="entry name" value="ADHESION G-PROTEIN COUPLED RECEPTOR"/>
    <property type="match status" value="1"/>
</dbReference>
<dbReference type="Pfam" id="PF00002">
    <property type="entry name" value="7tm_2"/>
    <property type="match status" value="1"/>
</dbReference>
<keyword evidence="13" id="KW-0807">Transducer</keyword>
<evidence type="ECO:0000259" key="17">
    <source>
        <dbReference type="PROSITE" id="PS50026"/>
    </source>
</evidence>
<evidence type="ECO:0000256" key="13">
    <source>
        <dbReference type="ARBA" id="ARBA00023224"/>
    </source>
</evidence>
<keyword evidence="11" id="KW-0675">Receptor</keyword>
<evidence type="ECO:0000256" key="2">
    <source>
        <dbReference type="ARBA" id="ARBA00022475"/>
    </source>
</evidence>
<evidence type="ECO:0000256" key="12">
    <source>
        <dbReference type="ARBA" id="ARBA00023180"/>
    </source>
</evidence>
<feature type="region of interest" description="Disordered" evidence="15">
    <location>
        <begin position="679"/>
        <end position="699"/>
    </location>
</feature>
<dbReference type="Gene3D" id="1.20.1070.10">
    <property type="entry name" value="Rhodopsin 7-helix transmembrane proteins"/>
    <property type="match status" value="1"/>
</dbReference>
<keyword evidence="6" id="KW-0677">Repeat</keyword>
<evidence type="ECO:0000256" key="3">
    <source>
        <dbReference type="ARBA" id="ARBA00022536"/>
    </source>
</evidence>
<evidence type="ECO:0000256" key="16">
    <source>
        <dbReference type="SAM" id="Phobius"/>
    </source>
</evidence>
<feature type="transmembrane region" description="Helical" evidence="16">
    <location>
        <begin position="602"/>
        <end position="625"/>
    </location>
</feature>
<feature type="transmembrane region" description="Helical" evidence="16">
    <location>
        <begin position="479"/>
        <end position="498"/>
    </location>
</feature>
<keyword evidence="7 16" id="KW-1133">Transmembrane helix</keyword>
<evidence type="ECO:0000256" key="4">
    <source>
        <dbReference type="ARBA" id="ARBA00022692"/>
    </source>
</evidence>
<evidence type="ECO:0000256" key="7">
    <source>
        <dbReference type="ARBA" id="ARBA00022989"/>
    </source>
</evidence>
<sequence length="699" mass="77209">MGSKVHLLILDVNECIQFPGICGMNASCSNTEGNYYCKCDDGFVSTSKTDTFTAVSGSCIDRNECLDVIGICGPKAKCQNTIGSYYCSCLVGYSLIVDQKMSCTDINECLVDASICGTLGLCRNEDGGYRCQCNTGTSNFGDKRAHCVELQCQLYNQSAEADQQTLLGLDSVLSLMRNSCLELSQMTGGGGQMNGEILLQRVLKASDTLLSSETLQHKGHVSKLLSSMENMLRLIGPQLRGNHTRMQTHHAEVEVLVRRERSPPQGPIHLSTEHVQLSTTWENAMGASTYPGFAVVSMVIYKNLESSTNGSSHGMGKADDKMHLLINSKVVTVYTSNPNSSHLSTPVNFTFSHLKNREAQQVCVYWDSASSGGAWSPQGCVMVDSNSTHTICSCNHLSSFAVLMALHEIKGTFQLQVITWVGLSLSLVCLFLCIVTFSCCRSIQGTRNTIHLHLCISLFIADLIFLTGISSTHDRHACAFVAGLLHLFFLSAFCWMCLEGIQLYRMVVLVFNTTLRFGYMLTVGYGLPLLIVAISAIAYSGGYGTQDYCWLSLERGFIWSFLGPVCVIIIVNVIFFIITLFKLAQKFSSLNPDLSILRKIKTFTITAIAQLCVLGTMWIFGYFQFEESTLVMSYLFTMLNSLQGVLIFIMHCLLSKQVREEYARFLSCIPMKKKRKDKYSECSSSQALRMTQSTGESQA</sequence>
<keyword evidence="10" id="KW-1015">Disulfide bond</keyword>
<feature type="domain" description="G-protein coupled receptors family 2 profile 2" evidence="19">
    <location>
        <begin position="415"/>
        <end position="655"/>
    </location>
</feature>
<dbReference type="InterPro" id="IPR046338">
    <property type="entry name" value="GAIN_dom_sf"/>
</dbReference>
<dbReference type="GO" id="GO:0007166">
    <property type="term" value="P:cell surface receptor signaling pathway"/>
    <property type="evidence" value="ECO:0007669"/>
    <property type="project" value="InterPro"/>
</dbReference>
<protein>
    <submittedName>
        <fullName evidence="20">Putative adhesion G protein-coupled receptor E4P</fullName>
    </submittedName>
</protein>
<evidence type="ECO:0000256" key="10">
    <source>
        <dbReference type="ARBA" id="ARBA00023157"/>
    </source>
</evidence>
<dbReference type="FunFam" id="1.20.1070.10:FF:000136">
    <property type="entry name" value="Adhesion G protein-coupled receptor E5"/>
    <property type="match status" value="1"/>
</dbReference>
<keyword evidence="5" id="KW-0732">Signal</keyword>
<keyword evidence="9 16" id="KW-0472">Membrane</keyword>
<organism evidence="20 21">
    <name type="scientific">Paramormyrops kingsleyae</name>
    <dbReference type="NCBI Taxonomy" id="1676925"/>
    <lineage>
        <taxon>Eukaryota</taxon>
        <taxon>Metazoa</taxon>
        <taxon>Chordata</taxon>
        <taxon>Craniata</taxon>
        <taxon>Vertebrata</taxon>
        <taxon>Euteleostomi</taxon>
        <taxon>Actinopterygii</taxon>
        <taxon>Neopterygii</taxon>
        <taxon>Teleostei</taxon>
        <taxon>Osteoglossocephala</taxon>
        <taxon>Osteoglossomorpha</taxon>
        <taxon>Osteoglossiformes</taxon>
        <taxon>Mormyridae</taxon>
        <taxon>Paramormyrops</taxon>
    </lineage>
</organism>
<evidence type="ECO:0000256" key="8">
    <source>
        <dbReference type="ARBA" id="ARBA00023040"/>
    </source>
</evidence>
<dbReference type="InterPro" id="IPR057244">
    <property type="entry name" value="GAIN_B"/>
</dbReference>
<dbReference type="PRINTS" id="PR00249">
    <property type="entry name" value="GPCRSECRETIN"/>
</dbReference>
<dbReference type="PROSITE" id="PS01187">
    <property type="entry name" value="EGF_CA"/>
    <property type="match status" value="1"/>
</dbReference>
<dbReference type="InterPro" id="IPR017981">
    <property type="entry name" value="GPCR_2-like_7TM"/>
</dbReference>
<feature type="transmembrane region" description="Helical" evidence="16">
    <location>
        <begin position="558"/>
        <end position="581"/>
    </location>
</feature>
<dbReference type="GO" id="GO:0004930">
    <property type="term" value="F:G protein-coupled receptor activity"/>
    <property type="evidence" value="ECO:0007669"/>
    <property type="project" value="UniProtKB-KW"/>
</dbReference>
<evidence type="ECO:0000259" key="19">
    <source>
        <dbReference type="PROSITE" id="PS50261"/>
    </source>
</evidence>
<evidence type="ECO:0000259" key="18">
    <source>
        <dbReference type="PROSITE" id="PS50221"/>
    </source>
</evidence>
<evidence type="ECO:0000256" key="9">
    <source>
        <dbReference type="ARBA" id="ARBA00023136"/>
    </source>
</evidence>
<dbReference type="InterPro" id="IPR001881">
    <property type="entry name" value="EGF-like_Ca-bd_dom"/>
</dbReference>
<feature type="domain" description="EGF-like" evidence="17">
    <location>
        <begin position="61"/>
        <end position="99"/>
    </location>
</feature>
<dbReference type="Proteomes" id="UP000261540">
    <property type="component" value="Unplaced"/>
</dbReference>
<keyword evidence="2" id="KW-1003">Cell membrane</keyword>
<feature type="transmembrane region" description="Helical" evidence="16">
    <location>
        <begin position="452"/>
        <end position="473"/>
    </location>
</feature>
<feature type="domain" description="GAIN-B" evidence="18">
    <location>
        <begin position="266"/>
        <end position="410"/>
    </location>
</feature>
<comment type="caution">
    <text evidence="14">Lacks conserved residue(s) required for the propagation of feature annotation.</text>
</comment>
<dbReference type="Pfam" id="PF07645">
    <property type="entry name" value="EGF_CA"/>
    <property type="match status" value="3"/>
</dbReference>
<name>A0A3B3RSL7_9TELE</name>
<dbReference type="InterPro" id="IPR000152">
    <property type="entry name" value="EGF-type_Asp/Asn_hydroxyl_site"/>
</dbReference>
<dbReference type="InterPro" id="IPR009030">
    <property type="entry name" value="Growth_fac_rcpt_cys_sf"/>
</dbReference>
<dbReference type="InterPro" id="IPR000742">
    <property type="entry name" value="EGF"/>
</dbReference>
<dbReference type="SMART" id="SM00181">
    <property type="entry name" value="EGF"/>
    <property type="match status" value="3"/>
</dbReference>
<dbReference type="GeneTree" id="ENSGT00940000165798"/>
<evidence type="ECO:0000256" key="14">
    <source>
        <dbReference type="PROSITE-ProRule" id="PRU00076"/>
    </source>
</evidence>
<keyword evidence="4 16" id="KW-0812">Transmembrane</keyword>
<dbReference type="GO" id="GO:0005886">
    <property type="term" value="C:plasma membrane"/>
    <property type="evidence" value="ECO:0007669"/>
    <property type="project" value="UniProtKB-SubCell"/>
</dbReference>
<evidence type="ECO:0000256" key="5">
    <source>
        <dbReference type="ARBA" id="ARBA00022729"/>
    </source>
</evidence>
<dbReference type="InterPro" id="IPR001740">
    <property type="entry name" value="GPCR_2_EMR1-like_rcpt"/>
</dbReference>
<reference evidence="20" key="2">
    <citation type="submission" date="2025-09" db="UniProtKB">
        <authorList>
            <consortium name="Ensembl"/>
        </authorList>
    </citation>
    <scope>IDENTIFICATION</scope>
</reference>
<feature type="transmembrane region" description="Helical" evidence="16">
    <location>
        <begin position="631"/>
        <end position="654"/>
    </location>
</feature>
<dbReference type="SMART" id="SM00303">
    <property type="entry name" value="GPS"/>
    <property type="match status" value="1"/>
</dbReference>
<proteinExistence type="predicted"/>
<dbReference type="SMART" id="SM00179">
    <property type="entry name" value="EGF_CA"/>
    <property type="match status" value="3"/>
</dbReference>
<keyword evidence="12" id="KW-0325">Glycoprotein</keyword>
<evidence type="ECO:0000256" key="11">
    <source>
        <dbReference type="ARBA" id="ARBA00023170"/>
    </source>
</evidence>
<feature type="compositionally biased region" description="Polar residues" evidence="15">
    <location>
        <begin position="681"/>
        <end position="699"/>
    </location>
</feature>
<evidence type="ECO:0000313" key="20">
    <source>
        <dbReference type="Ensembl" id="ENSPKIP00000021504.1"/>
    </source>
</evidence>
<reference evidence="20" key="1">
    <citation type="submission" date="2025-08" db="UniProtKB">
        <authorList>
            <consortium name="Ensembl"/>
        </authorList>
    </citation>
    <scope>IDENTIFICATION</scope>
</reference>
<feature type="transmembrane region" description="Helical" evidence="16">
    <location>
        <begin position="519"/>
        <end position="538"/>
    </location>
</feature>
<dbReference type="PROSITE" id="PS00010">
    <property type="entry name" value="ASX_HYDROXYL"/>
    <property type="match status" value="3"/>
</dbReference>
<comment type="subcellular location">
    <subcellularLocation>
        <location evidence="1">Cell membrane</location>
        <topology evidence="1">Multi-pass membrane protein</topology>
    </subcellularLocation>
</comment>
<dbReference type="Ensembl" id="ENSPKIT00000002141.1">
    <property type="protein sequence ID" value="ENSPKIP00000021504.1"/>
    <property type="gene ID" value="ENSPKIG00000005841.1"/>
</dbReference>
<dbReference type="SUPFAM" id="SSF57184">
    <property type="entry name" value="Growth factor receptor domain"/>
    <property type="match status" value="1"/>
</dbReference>
<dbReference type="PROSITE" id="PS50261">
    <property type="entry name" value="G_PROTEIN_RECEP_F2_4"/>
    <property type="match status" value="1"/>
</dbReference>
<accession>A0A3B3RSL7</accession>
<dbReference type="InterPro" id="IPR018097">
    <property type="entry name" value="EGF_Ca-bd_CS"/>
</dbReference>
<feature type="domain" description="EGF-like" evidence="17">
    <location>
        <begin position="11"/>
        <end position="49"/>
    </location>
</feature>
<dbReference type="FunFam" id="2.10.25.10:FF:000005">
    <property type="entry name" value="Fibrillin 2"/>
    <property type="match status" value="1"/>
</dbReference>
<dbReference type="CDD" id="cd00054">
    <property type="entry name" value="EGF_CA"/>
    <property type="match status" value="3"/>
</dbReference>
<dbReference type="SUPFAM" id="SSF81321">
    <property type="entry name" value="Family A G protein-coupled receptor-like"/>
    <property type="match status" value="1"/>
</dbReference>
<evidence type="ECO:0000256" key="6">
    <source>
        <dbReference type="ARBA" id="ARBA00022737"/>
    </source>
</evidence>
<evidence type="ECO:0000256" key="1">
    <source>
        <dbReference type="ARBA" id="ARBA00004651"/>
    </source>
</evidence>
<dbReference type="PRINTS" id="PR01128">
    <property type="entry name" value="EMR1HORMONER"/>
</dbReference>
<dbReference type="GO" id="GO:0007189">
    <property type="term" value="P:adenylate cyclase-activating G protein-coupled receptor signaling pathway"/>
    <property type="evidence" value="ECO:0007669"/>
    <property type="project" value="TreeGrafter"/>
</dbReference>
<dbReference type="Gene3D" id="2.60.220.50">
    <property type="match status" value="1"/>
</dbReference>
<dbReference type="Pfam" id="PF01825">
    <property type="entry name" value="GPS"/>
    <property type="match status" value="1"/>
</dbReference>
<dbReference type="Gene3D" id="2.10.25.10">
    <property type="entry name" value="Laminin"/>
    <property type="match status" value="3"/>
</dbReference>
<dbReference type="PROSITE" id="PS50026">
    <property type="entry name" value="EGF_3"/>
    <property type="match status" value="3"/>
</dbReference>
<dbReference type="InterPro" id="IPR049883">
    <property type="entry name" value="NOTCH1_EGF-like"/>
</dbReference>
<feature type="domain" description="EGF-like" evidence="17">
    <location>
        <begin position="105"/>
        <end position="148"/>
    </location>
</feature>